<organism evidence="2 3">
    <name type="scientific">Olsenella profusa</name>
    <dbReference type="NCBI Taxonomy" id="138595"/>
    <lineage>
        <taxon>Bacteria</taxon>
        <taxon>Bacillati</taxon>
        <taxon>Actinomycetota</taxon>
        <taxon>Coriobacteriia</taxon>
        <taxon>Coriobacteriales</taxon>
        <taxon>Atopobiaceae</taxon>
        <taxon>Olsenella</taxon>
    </lineage>
</organism>
<evidence type="ECO:0000313" key="2">
    <source>
        <dbReference type="EMBL" id="MBM6775037.1"/>
    </source>
</evidence>
<keyword evidence="1" id="KW-0812">Transmembrane</keyword>
<evidence type="ECO:0000256" key="1">
    <source>
        <dbReference type="SAM" id="Phobius"/>
    </source>
</evidence>
<dbReference type="EMBL" id="JACSNQ010000010">
    <property type="protein sequence ID" value="MBM6775037.1"/>
    <property type="molecule type" value="Genomic_DNA"/>
</dbReference>
<sequence length="407" mass="43393">MSEKNLEQMGRLFEGVEPTDELNEQVLARVHELRAAEAARVHERRPHVTRRAALAGAAGCAVVAGLALGLPALLGTAAGGNSFGLAIAQAAEGTGVTVTSGPDGLMPYENDTRAAFSLKLNLSAVGGNISSVTYRIEGSPVLTNEGPDARTHSEYPAVSMAQGSTHAASGSGVGNPANVIGEARQQLSIERCDAVTVDYAQREGTSDYQPTDDVLNFVSVYGRDGVWEVDPTLRLMRAWLDLVVLPIPGTEDGPAEGETIEEFRERARELAAEVLPEREAAHQAFLDSFNDIAADDATFYAWLRNVYVSGFELAAAQLAEARLVADVSFDDGSEATRSYRVTLADGHEQTLADRFDALCELDGNAGVEQARSQQVPWVSLPTPTDEQVAADARLSAPIFVIEDVTEP</sequence>
<keyword evidence="1" id="KW-1133">Transmembrane helix</keyword>
<gene>
    <name evidence="2" type="ORF">H9X80_05730</name>
</gene>
<evidence type="ECO:0008006" key="4">
    <source>
        <dbReference type="Google" id="ProtNLM"/>
    </source>
</evidence>
<proteinExistence type="predicted"/>
<accession>A0ABS2F2L9</accession>
<feature type="transmembrane region" description="Helical" evidence="1">
    <location>
        <begin position="52"/>
        <end position="74"/>
    </location>
</feature>
<reference evidence="2 3" key="1">
    <citation type="journal article" date="2021" name="Sci. Rep.">
        <title>The distribution of antibiotic resistance genes in chicken gut microbiota commensals.</title>
        <authorList>
            <person name="Juricova H."/>
            <person name="Matiasovicova J."/>
            <person name="Kubasova T."/>
            <person name="Cejkova D."/>
            <person name="Rychlik I."/>
        </authorList>
    </citation>
    <scope>NUCLEOTIDE SEQUENCE [LARGE SCALE GENOMIC DNA]</scope>
    <source>
        <strain evidence="2 3">An794</strain>
    </source>
</reference>
<comment type="caution">
    <text evidence="2">The sequence shown here is derived from an EMBL/GenBank/DDBJ whole genome shotgun (WGS) entry which is preliminary data.</text>
</comment>
<protein>
    <recommendedName>
        <fullName evidence="4">DUF4179 domain-containing protein</fullName>
    </recommendedName>
</protein>
<dbReference type="RefSeq" id="WP_204793383.1">
    <property type="nucleotide sequence ID" value="NZ_JACSNQ010000010.1"/>
</dbReference>
<name>A0ABS2F2L9_9ACTN</name>
<keyword evidence="1" id="KW-0472">Membrane</keyword>
<evidence type="ECO:0000313" key="3">
    <source>
        <dbReference type="Proteomes" id="UP000712527"/>
    </source>
</evidence>
<keyword evidence="3" id="KW-1185">Reference proteome</keyword>
<dbReference type="Proteomes" id="UP000712527">
    <property type="component" value="Unassembled WGS sequence"/>
</dbReference>